<evidence type="ECO:0000313" key="2">
    <source>
        <dbReference type="EMBL" id="SIT93521.1"/>
    </source>
</evidence>
<proteinExistence type="predicted"/>
<dbReference type="AlphaFoldDB" id="A0A1R3XNK4"/>
<evidence type="ECO:0000256" key="1">
    <source>
        <dbReference type="SAM" id="SignalP"/>
    </source>
</evidence>
<evidence type="ECO:0008006" key="4">
    <source>
        <dbReference type="Google" id="ProtNLM"/>
    </source>
</evidence>
<dbReference type="Proteomes" id="UP000187181">
    <property type="component" value="Unassembled WGS sequence"/>
</dbReference>
<dbReference type="EMBL" id="FTPP01000003">
    <property type="protein sequence ID" value="SIT93521.1"/>
    <property type="molecule type" value="Genomic_DNA"/>
</dbReference>
<protein>
    <recommendedName>
        <fullName evidence="4">Secreted protein</fullName>
    </recommendedName>
</protein>
<keyword evidence="3" id="KW-1185">Reference proteome</keyword>
<keyword evidence="1" id="KW-0732">Signal</keyword>
<gene>
    <name evidence="2" type="ORF">SAMN05444128_3042</name>
</gene>
<feature type="signal peptide" evidence="1">
    <location>
        <begin position="1"/>
        <end position="20"/>
    </location>
</feature>
<name>A0A1R3XNK4_9BACT</name>
<organism evidence="2 3">
    <name type="scientific">Pontibacter indicus</name>
    <dbReference type="NCBI Taxonomy" id="1317125"/>
    <lineage>
        <taxon>Bacteria</taxon>
        <taxon>Pseudomonadati</taxon>
        <taxon>Bacteroidota</taxon>
        <taxon>Cytophagia</taxon>
        <taxon>Cytophagales</taxon>
        <taxon>Hymenobacteraceae</taxon>
        <taxon>Pontibacter</taxon>
    </lineage>
</organism>
<evidence type="ECO:0000313" key="3">
    <source>
        <dbReference type="Proteomes" id="UP000187181"/>
    </source>
</evidence>
<accession>A0A1R3XNK4</accession>
<dbReference type="STRING" id="1317125.SAMN05444128_3042"/>
<sequence>MKKTGLILLGGLLFISLSHGGSSKATEQNTCAAASVYHTTACAVMGEINKSTALDATVATVAMEGPAEEQETALPDRLLQLLDTFARLVMVI</sequence>
<feature type="chain" id="PRO_5012051524" description="Secreted protein" evidence="1">
    <location>
        <begin position="21"/>
        <end position="92"/>
    </location>
</feature>
<reference evidence="3" key="1">
    <citation type="submission" date="2017-01" db="EMBL/GenBank/DDBJ databases">
        <authorList>
            <person name="Varghese N."/>
            <person name="Submissions S."/>
        </authorList>
    </citation>
    <scope>NUCLEOTIDE SEQUENCE [LARGE SCALE GENOMIC DNA]</scope>
    <source>
        <strain evidence="3">LP100</strain>
    </source>
</reference>